<keyword evidence="3" id="KW-1185">Reference proteome</keyword>
<proteinExistence type="predicted"/>
<reference evidence="2 3" key="2">
    <citation type="journal article" date="2011" name="J. Bacteriol.">
        <title>Genomes of three methylotrophs from a single niche uncover genetic and metabolic divergence of Methylophilaceae.</title>
        <authorList>
            <person name="Lapidus A."/>
            <person name="Clum A."/>
            <person name="Labutti K."/>
            <person name="Kaluzhnaya M.G."/>
            <person name="Lim S."/>
            <person name="Beck D.A."/>
            <person name="Glavina Del Rio T."/>
            <person name="Nolan M."/>
            <person name="Mavromatis K."/>
            <person name="Huntemann M."/>
            <person name="Lucas S."/>
            <person name="Lidstrom M.E."/>
            <person name="Ivanova N."/>
            <person name="Chistoserdova L."/>
        </authorList>
    </citation>
    <scope>NUCLEOTIDE SEQUENCE [LARGE SCALE GENOMIC DNA]</scope>
    <source>
        <strain evidence="2 3">SIP3-4</strain>
    </source>
</reference>
<dbReference type="InterPro" id="IPR034242">
    <property type="entry name" value="MauL"/>
</dbReference>
<dbReference type="SUPFAM" id="SSF49503">
    <property type="entry name" value="Cupredoxins"/>
    <property type="match status" value="1"/>
</dbReference>
<dbReference type="STRING" id="582744.Msip34_2307"/>
<protein>
    <recommendedName>
        <fullName evidence="4">Methylamine utilization protein</fullName>
    </recommendedName>
</protein>
<evidence type="ECO:0008006" key="4">
    <source>
        <dbReference type="Google" id="ProtNLM"/>
    </source>
</evidence>
<dbReference type="OrthoDB" id="9772097at2"/>
<dbReference type="eggNOG" id="COG3794">
    <property type="taxonomic scope" value="Bacteria"/>
</dbReference>
<dbReference type="CDD" id="cd04221">
    <property type="entry name" value="MauL"/>
    <property type="match status" value="1"/>
</dbReference>
<dbReference type="EMBL" id="CP001674">
    <property type="protein sequence ID" value="ACT51549.1"/>
    <property type="molecule type" value="Genomic_DNA"/>
</dbReference>
<evidence type="ECO:0000313" key="3">
    <source>
        <dbReference type="Proteomes" id="UP000002743"/>
    </source>
</evidence>
<evidence type="ECO:0000313" key="2">
    <source>
        <dbReference type="EMBL" id="ACT51549.1"/>
    </source>
</evidence>
<dbReference type="RefSeq" id="WP_015830850.1">
    <property type="nucleotide sequence ID" value="NC_012969.1"/>
</dbReference>
<dbReference type="HOGENOM" id="CLU_084768_2_2_4"/>
<gene>
    <name evidence="2" type="ordered locus">Msip34_2307</name>
</gene>
<dbReference type="Proteomes" id="UP000002743">
    <property type="component" value="Chromosome"/>
</dbReference>
<name>C6XA08_METGS</name>
<dbReference type="Gene3D" id="2.60.40.420">
    <property type="entry name" value="Cupredoxins - blue copper proteins"/>
    <property type="match status" value="1"/>
</dbReference>
<sequence precursor="true">MQPSLLRRSLRLLTVAFLLVAYSTWAAELTITVTDASGTPLPDAVVWAEPNTKLALPVPGTAAVEQKNRQFLPLVSVVQTGTSVSFPNRDKVKHHVYSFSPAKTFELKLYSGVPSTPVVFDKAGTVVLGCNIHDQMLAFIRVVDTPYFALSDSTGKATLTNVPNGPYTLAVWHYAQSNENALFEKAMVIKADEQTAVKLDINTSALQKR</sequence>
<keyword evidence="1" id="KW-0732">Signal</keyword>
<organism evidence="2 3">
    <name type="scientific">Methylovorus glucosotrophus (strain SIP3-4)</name>
    <dbReference type="NCBI Taxonomy" id="582744"/>
    <lineage>
        <taxon>Bacteria</taxon>
        <taxon>Pseudomonadati</taxon>
        <taxon>Pseudomonadota</taxon>
        <taxon>Betaproteobacteria</taxon>
        <taxon>Nitrosomonadales</taxon>
        <taxon>Methylophilaceae</taxon>
        <taxon>Methylovorus</taxon>
    </lineage>
</organism>
<dbReference type="AlphaFoldDB" id="C6XA08"/>
<dbReference type="InterPro" id="IPR008972">
    <property type="entry name" value="Cupredoxin"/>
</dbReference>
<reference evidence="3" key="1">
    <citation type="submission" date="2009-07" db="EMBL/GenBank/DDBJ databases">
        <title>Complete sequence of chromosome of Methylovorus sp. SIP3-4.</title>
        <authorList>
            <person name="Lucas S."/>
            <person name="Copeland A."/>
            <person name="Lapidus A."/>
            <person name="Glavina del Rio T."/>
            <person name="Tice H."/>
            <person name="Bruce D."/>
            <person name="Goodwin L."/>
            <person name="Pitluck S."/>
            <person name="Clum A."/>
            <person name="Larimer F."/>
            <person name="Land M."/>
            <person name="Hauser L."/>
            <person name="Kyrpides N."/>
            <person name="Mikhailova N."/>
            <person name="Kayluzhnaya M."/>
            <person name="Chistoserdova L."/>
        </authorList>
    </citation>
    <scope>NUCLEOTIDE SEQUENCE [LARGE SCALE GENOMIC DNA]</scope>
    <source>
        <strain evidence="3">SIP3-4</strain>
    </source>
</reference>
<accession>C6XA08</accession>
<dbReference type="SUPFAM" id="SSF117074">
    <property type="entry name" value="Hypothetical protein PA1324"/>
    <property type="match status" value="1"/>
</dbReference>
<feature type="chain" id="PRO_5002973758" description="Methylamine utilization protein" evidence="1">
    <location>
        <begin position="27"/>
        <end position="209"/>
    </location>
</feature>
<dbReference type="KEGG" id="mei:Msip34_2307"/>
<evidence type="ECO:0000256" key="1">
    <source>
        <dbReference type="SAM" id="SignalP"/>
    </source>
</evidence>
<feature type="signal peptide" evidence="1">
    <location>
        <begin position="1"/>
        <end position="26"/>
    </location>
</feature>